<evidence type="ECO:0000256" key="1">
    <source>
        <dbReference type="ARBA" id="ARBA00004141"/>
    </source>
</evidence>
<feature type="transmembrane region" description="Helical" evidence="6">
    <location>
        <begin position="156"/>
        <end position="182"/>
    </location>
</feature>
<evidence type="ECO:0000256" key="4">
    <source>
        <dbReference type="ARBA" id="ARBA00022989"/>
    </source>
</evidence>
<evidence type="ECO:0000256" key="6">
    <source>
        <dbReference type="RuleBase" id="RU363041"/>
    </source>
</evidence>
<feature type="transmembrane region" description="Helical" evidence="6">
    <location>
        <begin position="72"/>
        <end position="92"/>
    </location>
</feature>
<evidence type="ECO:0000313" key="8">
    <source>
        <dbReference type="Proteomes" id="UP000471751"/>
    </source>
</evidence>
<comment type="subcellular location">
    <subcellularLocation>
        <location evidence="6">Cell membrane</location>
        <topology evidence="6">Multi-pass membrane protein</topology>
    </subcellularLocation>
    <subcellularLocation>
        <location evidence="1">Membrane</location>
        <topology evidence="1">Multi-pass membrane protein</topology>
    </subcellularLocation>
</comment>
<dbReference type="Proteomes" id="UP000471751">
    <property type="component" value="Unassembled WGS sequence"/>
</dbReference>
<gene>
    <name evidence="7" type="ORF">G3O07_03935</name>
</gene>
<organism evidence="7 8">
    <name type="scientific">Pseudomonas laurentiana</name>
    <dbReference type="NCBI Taxonomy" id="2364649"/>
    <lineage>
        <taxon>Bacteria</taxon>
        <taxon>Pseudomonadati</taxon>
        <taxon>Pseudomonadota</taxon>
        <taxon>Gammaproteobacteria</taxon>
        <taxon>Pseudomonadales</taxon>
        <taxon>Pseudomonadaceae</taxon>
        <taxon>Pseudomonas</taxon>
    </lineage>
</organism>
<dbReference type="PANTHER" id="PTHR43701">
    <property type="entry name" value="MEMBRANE TRANSPORTER PROTEIN MJ0441-RELATED"/>
    <property type="match status" value="1"/>
</dbReference>
<comment type="caution">
    <text evidence="7">The sequence shown here is derived from an EMBL/GenBank/DDBJ whole genome shotgun (WGS) entry which is preliminary data.</text>
</comment>
<dbReference type="GO" id="GO:0005886">
    <property type="term" value="C:plasma membrane"/>
    <property type="evidence" value="ECO:0007669"/>
    <property type="project" value="UniProtKB-SubCell"/>
</dbReference>
<dbReference type="Pfam" id="PF01925">
    <property type="entry name" value="TauE"/>
    <property type="match status" value="1"/>
</dbReference>
<accession>A0A6I5RLR3</accession>
<dbReference type="PANTHER" id="PTHR43701:SF2">
    <property type="entry name" value="MEMBRANE TRANSPORTER PROTEIN YJNA-RELATED"/>
    <property type="match status" value="1"/>
</dbReference>
<feature type="transmembrane region" description="Helical" evidence="6">
    <location>
        <begin position="99"/>
        <end position="118"/>
    </location>
</feature>
<evidence type="ECO:0000313" key="7">
    <source>
        <dbReference type="EMBL" id="NES09074.1"/>
    </source>
</evidence>
<dbReference type="InterPro" id="IPR002781">
    <property type="entry name" value="TM_pro_TauE-like"/>
</dbReference>
<feature type="transmembrane region" description="Helical" evidence="6">
    <location>
        <begin position="194"/>
        <end position="215"/>
    </location>
</feature>
<keyword evidence="6" id="KW-1003">Cell membrane</keyword>
<evidence type="ECO:0000256" key="3">
    <source>
        <dbReference type="ARBA" id="ARBA00022692"/>
    </source>
</evidence>
<reference evidence="7 8" key="1">
    <citation type="submission" date="2020-02" db="EMBL/GenBank/DDBJ databases">
        <title>Broccoli isolated Pseudomonas sp.</title>
        <authorList>
            <person name="Fujikawa T."/>
            <person name="Sawada H."/>
        </authorList>
    </citation>
    <scope>NUCLEOTIDE SEQUENCE [LARGE SCALE GENOMIC DNA]</scope>
    <source>
        <strain evidence="7 8">JCM 32154</strain>
    </source>
</reference>
<proteinExistence type="inferred from homology"/>
<name>A0A6I5RLR3_9PSED</name>
<keyword evidence="5 6" id="KW-0472">Membrane</keyword>
<sequence>MIEHEFLGAGLGAIIGAILALTGAGGGILAVPLLVFGLGLSMAEAAPVGLLAVGLAAGVGAVLGLRQGVVRYRAALFVASLGLLTAPLGLLLAHRLPNAPLALAFALVLIYVCVRMLLKARHELKGGAGSLPRDVQPCVLNPLQGRLRWTLPCARALAFTGLLSGLLSGLLGVGGGFVIIPALSRYTNLEMRSIVATSLAVIALVSVGSVVSASVGGVMHWSVGLPFAVGAVVGLVIVRQFAHKVAGPRLQQVFALVGIAAACCSSSRPWAPDSVPYSASKALCSSAQSASR</sequence>
<evidence type="ECO:0000256" key="2">
    <source>
        <dbReference type="ARBA" id="ARBA00009142"/>
    </source>
</evidence>
<dbReference type="AlphaFoldDB" id="A0A6I5RLR3"/>
<comment type="similarity">
    <text evidence="2 6">Belongs to the 4-toluene sulfonate uptake permease (TSUP) (TC 2.A.102) family.</text>
</comment>
<feature type="transmembrane region" description="Helical" evidence="6">
    <location>
        <begin position="221"/>
        <end position="241"/>
    </location>
</feature>
<feature type="transmembrane region" description="Helical" evidence="6">
    <location>
        <begin position="48"/>
        <end position="66"/>
    </location>
</feature>
<keyword evidence="8" id="KW-1185">Reference proteome</keyword>
<keyword evidence="3 6" id="KW-0812">Transmembrane</keyword>
<dbReference type="EMBL" id="JAAHBT010000032">
    <property type="protein sequence ID" value="NES09074.1"/>
    <property type="molecule type" value="Genomic_DNA"/>
</dbReference>
<dbReference type="InterPro" id="IPR051598">
    <property type="entry name" value="TSUP/Inactive_protease-like"/>
</dbReference>
<feature type="transmembrane region" description="Helical" evidence="6">
    <location>
        <begin position="6"/>
        <end position="36"/>
    </location>
</feature>
<keyword evidence="4 6" id="KW-1133">Transmembrane helix</keyword>
<evidence type="ECO:0000256" key="5">
    <source>
        <dbReference type="ARBA" id="ARBA00023136"/>
    </source>
</evidence>
<protein>
    <recommendedName>
        <fullName evidence="6">Probable membrane transporter protein</fullName>
    </recommendedName>
</protein>